<dbReference type="Proteomes" id="UP001055101">
    <property type="component" value="Unassembled WGS sequence"/>
</dbReference>
<gene>
    <name evidence="2" type="ORF">EKPJFOCH_2053</name>
</gene>
<feature type="compositionally biased region" description="Basic and acidic residues" evidence="1">
    <location>
        <begin position="235"/>
        <end position="244"/>
    </location>
</feature>
<accession>A0ABQ4TJQ6</accession>
<evidence type="ECO:0000313" key="3">
    <source>
        <dbReference type="Proteomes" id="UP001055101"/>
    </source>
</evidence>
<comment type="caution">
    <text evidence="2">The sequence shown here is derived from an EMBL/GenBank/DDBJ whole genome shotgun (WGS) entry which is preliminary data.</text>
</comment>
<feature type="compositionally biased region" description="Pro residues" evidence="1">
    <location>
        <begin position="21"/>
        <end position="32"/>
    </location>
</feature>
<feature type="region of interest" description="Disordered" evidence="1">
    <location>
        <begin position="183"/>
        <end position="248"/>
    </location>
</feature>
<sequence length="268" mass="29739">MPLRKSTGRVAIITRTVPDGPIMPSPSAPGSPPRSELRSRPVRRGPRRRRSPIRSQWRPDRAVAHIGTDSQVQRAAQASAPRREEEESNRCGSPLGLKRAPRLPPPAKHLLRRQPLAAGHHRHDRAGQKRLIQDRSLGVGRPGPPTTCAVDELQPPRLKSTLKSRHEPIPTPPAMDISIQTRHANRKGGSRHRLPSTRRRGWSTCSRGYPTIPPGASTICCRETGPSLSPGRSPPDTRRNQDRSLHRRRTMCAHSGRVVRMRIAIVGP</sequence>
<feature type="compositionally biased region" description="Basic residues" evidence="1">
    <location>
        <begin position="183"/>
        <end position="201"/>
    </location>
</feature>
<dbReference type="EMBL" id="BPRA01000008">
    <property type="protein sequence ID" value="GJE55559.1"/>
    <property type="molecule type" value="Genomic_DNA"/>
</dbReference>
<evidence type="ECO:0000256" key="1">
    <source>
        <dbReference type="SAM" id="MobiDB-lite"/>
    </source>
</evidence>
<reference evidence="2" key="1">
    <citation type="journal article" date="2021" name="Front. Microbiol.">
        <title>Comprehensive Comparative Genomics and Phenotyping of Methylobacterium Species.</title>
        <authorList>
            <person name="Alessa O."/>
            <person name="Ogura Y."/>
            <person name="Fujitani Y."/>
            <person name="Takami H."/>
            <person name="Hayashi T."/>
            <person name="Sahin N."/>
            <person name="Tani A."/>
        </authorList>
    </citation>
    <scope>NUCLEOTIDE SEQUENCE</scope>
    <source>
        <strain evidence="2">DSM 23674</strain>
    </source>
</reference>
<feature type="region of interest" description="Disordered" evidence="1">
    <location>
        <begin position="1"/>
        <end position="106"/>
    </location>
</feature>
<protein>
    <submittedName>
        <fullName evidence="2">Uncharacterized protein</fullName>
    </submittedName>
</protein>
<evidence type="ECO:0000313" key="2">
    <source>
        <dbReference type="EMBL" id="GJE55559.1"/>
    </source>
</evidence>
<reference evidence="2" key="2">
    <citation type="submission" date="2021-08" db="EMBL/GenBank/DDBJ databases">
        <authorList>
            <person name="Tani A."/>
            <person name="Ola A."/>
            <person name="Ogura Y."/>
            <person name="Katsura K."/>
            <person name="Hayashi T."/>
        </authorList>
    </citation>
    <scope>NUCLEOTIDE SEQUENCE</scope>
    <source>
        <strain evidence="2">DSM 23674</strain>
    </source>
</reference>
<name>A0ABQ4TJQ6_9HYPH</name>
<proteinExistence type="predicted"/>
<feature type="compositionally biased region" description="Basic residues" evidence="1">
    <location>
        <begin position="40"/>
        <end position="52"/>
    </location>
</feature>
<organism evidence="2 3">
    <name type="scientific">Methylobacterium thuringiense</name>
    <dbReference type="NCBI Taxonomy" id="1003091"/>
    <lineage>
        <taxon>Bacteria</taxon>
        <taxon>Pseudomonadati</taxon>
        <taxon>Pseudomonadota</taxon>
        <taxon>Alphaproteobacteria</taxon>
        <taxon>Hyphomicrobiales</taxon>
        <taxon>Methylobacteriaceae</taxon>
        <taxon>Methylobacterium</taxon>
    </lineage>
</organism>
<keyword evidence="3" id="KW-1185">Reference proteome</keyword>